<sequence>MKHYLQLHLLVLLLATTAILGELISLPAAGLVIWRTLFAALGAAVWVGLVRRRPLWPGKRAALAFLGIGFVVGLHWICFFGAVKLANISVCLAGMATISLFTAFTEPLLEKRRVRPFEVLLGLLVVAGIGLVAGFVPREHLLGLGVALLSAFLAAIFPVLNRKLVTGGSDPLTMVAWEMVGALTAALLLFPFVGGGVSLLAWQGLDWLWLLLLALVCTVFAHGFHIGLLKHLSAYTMNLAFNFEPLYGILAAALFFGEHKQLHPLFYAGLATILLANVLHPLVQHRLQKSRGVALAASEKPSPPRSPPSLHE</sequence>
<dbReference type="PANTHER" id="PTHR22911">
    <property type="entry name" value="ACYL-MALONYL CONDENSING ENZYME-RELATED"/>
    <property type="match status" value="1"/>
</dbReference>
<evidence type="ECO:0000256" key="2">
    <source>
        <dbReference type="SAM" id="Phobius"/>
    </source>
</evidence>
<feature type="compositionally biased region" description="Pro residues" evidence="1">
    <location>
        <begin position="301"/>
        <end position="312"/>
    </location>
</feature>
<dbReference type="PANTHER" id="PTHR22911:SF79">
    <property type="entry name" value="MOBA-LIKE NTP TRANSFERASE DOMAIN-CONTAINING PROTEIN"/>
    <property type="match status" value="1"/>
</dbReference>
<dbReference type="InterPro" id="IPR000620">
    <property type="entry name" value="EamA_dom"/>
</dbReference>
<feature type="region of interest" description="Disordered" evidence="1">
    <location>
        <begin position="293"/>
        <end position="312"/>
    </location>
</feature>
<name>A0ABT3GLW6_9BACT</name>
<feature type="transmembrane region" description="Helical" evidence="2">
    <location>
        <begin position="85"/>
        <end position="105"/>
    </location>
</feature>
<dbReference type="Pfam" id="PF00892">
    <property type="entry name" value="EamA"/>
    <property type="match status" value="1"/>
</dbReference>
<keyword evidence="2" id="KW-0812">Transmembrane</keyword>
<feature type="transmembrane region" description="Helical" evidence="2">
    <location>
        <begin position="117"/>
        <end position="136"/>
    </location>
</feature>
<comment type="caution">
    <text evidence="4">The sequence shown here is derived from an EMBL/GenBank/DDBJ whole genome shotgun (WGS) entry which is preliminary data.</text>
</comment>
<feature type="transmembrane region" description="Helical" evidence="2">
    <location>
        <begin position="262"/>
        <end position="283"/>
    </location>
</feature>
<feature type="transmembrane region" description="Helical" evidence="2">
    <location>
        <begin position="31"/>
        <end position="49"/>
    </location>
</feature>
<dbReference type="SUPFAM" id="SSF103481">
    <property type="entry name" value="Multidrug resistance efflux transporter EmrE"/>
    <property type="match status" value="2"/>
</dbReference>
<evidence type="ECO:0000259" key="3">
    <source>
        <dbReference type="Pfam" id="PF00892"/>
    </source>
</evidence>
<protein>
    <submittedName>
        <fullName evidence="4">DMT family transporter</fullName>
    </submittedName>
</protein>
<proteinExistence type="predicted"/>
<evidence type="ECO:0000313" key="4">
    <source>
        <dbReference type="EMBL" id="MCW1924524.1"/>
    </source>
</evidence>
<evidence type="ECO:0000313" key="5">
    <source>
        <dbReference type="Proteomes" id="UP001320876"/>
    </source>
</evidence>
<accession>A0ABT3GLW6</accession>
<dbReference type="EMBL" id="JAPDDT010000008">
    <property type="protein sequence ID" value="MCW1924524.1"/>
    <property type="molecule type" value="Genomic_DNA"/>
</dbReference>
<organism evidence="4 5">
    <name type="scientific">Luteolibacter arcticus</name>
    <dbReference type="NCBI Taxonomy" id="1581411"/>
    <lineage>
        <taxon>Bacteria</taxon>
        <taxon>Pseudomonadati</taxon>
        <taxon>Verrucomicrobiota</taxon>
        <taxon>Verrucomicrobiia</taxon>
        <taxon>Verrucomicrobiales</taxon>
        <taxon>Verrucomicrobiaceae</taxon>
        <taxon>Luteolibacter</taxon>
    </lineage>
</organism>
<gene>
    <name evidence="4" type="ORF">OKA05_18305</name>
</gene>
<feature type="transmembrane region" description="Helical" evidence="2">
    <location>
        <begin position="180"/>
        <end position="201"/>
    </location>
</feature>
<keyword evidence="2" id="KW-1133">Transmembrane helix</keyword>
<feature type="transmembrane region" description="Helical" evidence="2">
    <location>
        <begin position="61"/>
        <end position="79"/>
    </location>
</feature>
<keyword evidence="5" id="KW-1185">Reference proteome</keyword>
<keyword evidence="2" id="KW-0472">Membrane</keyword>
<feature type="transmembrane region" description="Helical" evidence="2">
    <location>
        <begin position="239"/>
        <end position="256"/>
    </location>
</feature>
<dbReference type="Proteomes" id="UP001320876">
    <property type="component" value="Unassembled WGS sequence"/>
</dbReference>
<reference evidence="4 5" key="1">
    <citation type="submission" date="2022-10" db="EMBL/GenBank/DDBJ databases">
        <title>Luteolibacter arcticus strain CCTCC AB 2014275, whole genome shotgun sequencing project.</title>
        <authorList>
            <person name="Zhao G."/>
            <person name="Shen L."/>
        </authorList>
    </citation>
    <scope>NUCLEOTIDE SEQUENCE [LARGE SCALE GENOMIC DNA]</scope>
    <source>
        <strain evidence="4 5">CCTCC AB 2014275</strain>
    </source>
</reference>
<feature type="transmembrane region" description="Helical" evidence="2">
    <location>
        <begin position="207"/>
        <end position="227"/>
    </location>
</feature>
<feature type="transmembrane region" description="Helical" evidence="2">
    <location>
        <begin position="142"/>
        <end position="160"/>
    </location>
</feature>
<dbReference type="InterPro" id="IPR037185">
    <property type="entry name" value="EmrE-like"/>
</dbReference>
<feature type="domain" description="EamA" evidence="3">
    <location>
        <begin position="142"/>
        <end position="272"/>
    </location>
</feature>
<dbReference type="RefSeq" id="WP_264488631.1">
    <property type="nucleotide sequence ID" value="NZ_JAPDDT010000008.1"/>
</dbReference>
<evidence type="ECO:0000256" key="1">
    <source>
        <dbReference type="SAM" id="MobiDB-lite"/>
    </source>
</evidence>